<dbReference type="NCBIfam" id="TIGR00254">
    <property type="entry name" value="GGDEF"/>
    <property type="match status" value="1"/>
</dbReference>
<feature type="domain" description="PAS" evidence="1">
    <location>
        <begin position="13"/>
        <end position="70"/>
    </location>
</feature>
<evidence type="ECO:0000259" key="3">
    <source>
        <dbReference type="PROSITE" id="PS50883"/>
    </source>
</evidence>
<dbReference type="Gene3D" id="3.30.70.270">
    <property type="match status" value="1"/>
</dbReference>
<dbReference type="RefSeq" id="WP_209375681.1">
    <property type="nucleotide sequence ID" value="NZ_JAGIZA010000013.1"/>
</dbReference>
<proteinExistence type="predicted"/>
<dbReference type="InterPro" id="IPR000160">
    <property type="entry name" value="GGDEF_dom"/>
</dbReference>
<dbReference type="EMBL" id="JAGIZA010000013">
    <property type="protein sequence ID" value="MBP0494879.1"/>
    <property type="molecule type" value="Genomic_DNA"/>
</dbReference>
<dbReference type="CDD" id="cd01948">
    <property type="entry name" value="EAL"/>
    <property type="match status" value="1"/>
</dbReference>
<dbReference type="InterPro" id="IPR035919">
    <property type="entry name" value="EAL_sf"/>
</dbReference>
<dbReference type="PROSITE" id="PS50113">
    <property type="entry name" value="PAC"/>
    <property type="match status" value="1"/>
</dbReference>
<evidence type="ECO:0000259" key="4">
    <source>
        <dbReference type="PROSITE" id="PS50887"/>
    </source>
</evidence>
<dbReference type="SUPFAM" id="SSF141868">
    <property type="entry name" value="EAL domain-like"/>
    <property type="match status" value="1"/>
</dbReference>
<reference evidence="5" key="1">
    <citation type="submission" date="2021-03" db="EMBL/GenBank/DDBJ databases">
        <authorList>
            <person name="So Y."/>
        </authorList>
    </citation>
    <scope>NUCLEOTIDE SEQUENCE</scope>
    <source>
        <strain evidence="5">SG15</strain>
    </source>
</reference>
<dbReference type="InterPro" id="IPR043128">
    <property type="entry name" value="Rev_trsase/Diguanyl_cyclase"/>
</dbReference>
<dbReference type="NCBIfam" id="TIGR00229">
    <property type="entry name" value="sensory_box"/>
    <property type="match status" value="1"/>
</dbReference>
<dbReference type="SMART" id="SM00091">
    <property type="entry name" value="PAS"/>
    <property type="match status" value="2"/>
</dbReference>
<evidence type="ECO:0000259" key="1">
    <source>
        <dbReference type="PROSITE" id="PS50112"/>
    </source>
</evidence>
<dbReference type="CDD" id="cd00130">
    <property type="entry name" value="PAS"/>
    <property type="match status" value="1"/>
</dbReference>
<dbReference type="PROSITE" id="PS50887">
    <property type="entry name" value="GGDEF"/>
    <property type="match status" value="1"/>
</dbReference>
<dbReference type="PANTHER" id="PTHR44757:SF2">
    <property type="entry name" value="BIOFILM ARCHITECTURE MAINTENANCE PROTEIN MBAA"/>
    <property type="match status" value="1"/>
</dbReference>
<dbReference type="InterPro" id="IPR029787">
    <property type="entry name" value="Nucleotide_cyclase"/>
</dbReference>
<dbReference type="InterPro" id="IPR035965">
    <property type="entry name" value="PAS-like_dom_sf"/>
</dbReference>
<feature type="domain" description="EAL" evidence="3">
    <location>
        <begin position="442"/>
        <end position="692"/>
    </location>
</feature>
<evidence type="ECO:0000313" key="5">
    <source>
        <dbReference type="EMBL" id="MBP0494879.1"/>
    </source>
</evidence>
<protein>
    <submittedName>
        <fullName evidence="5">EAL domain-containing protein</fullName>
    </submittedName>
</protein>
<dbReference type="PROSITE" id="PS50112">
    <property type="entry name" value="PAS"/>
    <property type="match status" value="1"/>
</dbReference>
<dbReference type="PROSITE" id="PS50883">
    <property type="entry name" value="EAL"/>
    <property type="match status" value="1"/>
</dbReference>
<dbReference type="InterPro" id="IPR001633">
    <property type="entry name" value="EAL_dom"/>
</dbReference>
<dbReference type="Pfam" id="PF00990">
    <property type="entry name" value="GGDEF"/>
    <property type="match status" value="1"/>
</dbReference>
<evidence type="ECO:0000313" key="6">
    <source>
        <dbReference type="Proteomes" id="UP000677537"/>
    </source>
</evidence>
<dbReference type="Gene3D" id="3.30.450.20">
    <property type="entry name" value="PAS domain"/>
    <property type="match status" value="2"/>
</dbReference>
<dbReference type="Proteomes" id="UP000677537">
    <property type="component" value="Unassembled WGS sequence"/>
</dbReference>
<dbReference type="Gene3D" id="3.20.20.450">
    <property type="entry name" value="EAL domain"/>
    <property type="match status" value="1"/>
</dbReference>
<dbReference type="InterPro" id="IPR000014">
    <property type="entry name" value="PAS"/>
</dbReference>
<dbReference type="InterPro" id="IPR000700">
    <property type="entry name" value="PAS-assoc_C"/>
</dbReference>
<organism evidence="5 6">
    <name type="scientific">Roseomonas indoligenes</name>
    <dbReference type="NCBI Taxonomy" id="2820811"/>
    <lineage>
        <taxon>Bacteria</taxon>
        <taxon>Pseudomonadati</taxon>
        <taxon>Pseudomonadota</taxon>
        <taxon>Alphaproteobacteria</taxon>
        <taxon>Acetobacterales</taxon>
        <taxon>Roseomonadaceae</taxon>
        <taxon>Roseomonas</taxon>
    </lineage>
</organism>
<feature type="domain" description="PAC" evidence="2">
    <location>
        <begin position="88"/>
        <end position="140"/>
    </location>
</feature>
<gene>
    <name evidence="5" type="ORF">J5Y10_18990</name>
</gene>
<dbReference type="AlphaFoldDB" id="A0A940S7B2"/>
<dbReference type="InterPro" id="IPR052155">
    <property type="entry name" value="Biofilm_reg_signaling"/>
</dbReference>
<sequence>MPTTPPPPASDEANTLYRLLVQGVTDYAIYLLAPDGTVSNWNAGAERAKGYRAEEIVGHHFSRFYTPEDRRAGLPQRALATSLATGKFEGQGWRLRQDGTRFWAHVVIDPIRDETGVLVGYAKITRDLTEQRRQDEQVRRLRENLDLALDNMSQGLALFDAQERLVLSNNRLREMLDLEGEAGRPVATFTDILWQLHGNGEVDYAETAERVTRAREDHLARLARAQGTISSEMRRQGRSIAISHRALAEGGWVSTLDDITERRVIEDRIVHLAHHDTLTALPNRATFGARLDAALAGPVGGCAVLYLDLDRFKPVNDTLGHPVGDAVLQAVAGRIQAQLRKQDTVSRMGGDEFAILLGACESERDAAGLAERLIREIARPIDVKGVQVTIGASVGIALAPLHGTEADLLLRNADLALYRAKESGRGCQRVYEAGMELVMQQRRELERDLRMALALGEFALHYQPVVDMARDRITSFEALLRWCSPTRGQVPPAEFIPFAEEVGLMPEIGDWVLRTACREAAGWPEPVKVSVNLSTTQFRLPDLVHRVTAALEETGLGADRLELEVTETAMIDDVQGAAAILGELRALGIQIAMDDFGTGYSSLSFLRNLPFTRIKIDRSFVKDLGTKPEAAAIVRAVTGLCDSLGVSATAEGVETERQVAMLRAEGCPEVQGYFISRPCPAGEVADWIAAFASSRRGEPGEGALRDAA</sequence>
<dbReference type="Pfam" id="PF00563">
    <property type="entry name" value="EAL"/>
    <property type="match status" value="1"/>
</dbReference>
<keyword evidence="6" id="KW-1185">Reference proteome</keyword>
<dbReference type="PANTHER" id="PTHR44757">
    <property type="entry name" value="DIGUANYLATE CYCLASE DGCP"/>
    <property type="match status" value="1"/>
</dbReference>
<dbReference type="CDD" id="cd01949">
    <property type="entry name" value="GGDEF"/>
    <property type="match status" value="1"/>
</dbReference>
<dbReference type="Pfam" id="PF12860">
    <property type="entry name" value="PAS_7"/>
    <property type="match status" value="1"/>
</dbReference>
<dbReference type="SUPFAM" id="SSF55785">
    <property type="entry name" value="PYP-like sensor domain (PAS domain)"/>
    <property type="match status" value="2"/>
</dbReference>
<comment type="caution">
    <text evidence="5">The sequence shown here is derived from an EMBL/GenBank/DDBJ whole genome shotgun (WGS) entry which is preliminary data.</text>
</comment>
<accession>A0A940S7B2</accession>
<name>A0A940S7B2_9PROT</name>
<evidence type="ECO:0000259" key="2">
    <source>
        <dbReference type="PROSITE" id="PS50113"/>
    </source>
</evidence>
<dbReference type="SUPFAM" id="SSF55073">
    <property type="entry name" value="Nucleotide cyclase"/>
    <property type="match status" value="1"/>
</dbReference>
<dbReference type="Pfam" id="PF13426">
    <property type="entry name" value="PAS_9"/>
    <property type="match status" value="1"/>
</dbReference>
<feature type="domain" description="GGDEF" evidence="4">
    <location>
        <begin position="300"/>
        <end position="433"/>
    </location>
</feature>
<dbReference type="SMART" id="SM00267">
    <property type="entry name" value="GGDEF"/>
    <property type="match status" value="1"/>
</dbReference>
<dbReference type="SMART" id="SM00052">
    <property type="entry name" value="EAL"/>
    <property type="match status" value="1"/>
</dbReference>